<evidence type="ECO:0000259" key="2">
    <source>
        <dbReference type="Pfam" id="PF21683"/>
    </source>
</evidence>
<dbReference type="InterPro" id="IPR023399">
    <property type="entry name" value="Baseplate-like_2-layer_sand"/>
</dbReference>
<dbReference type="InterPro" id="IPR053981">
    <property type="entry name" value="Gp44/GpP-like_2nd"/>
</dbReference>
<protein>
    <recommendedName>
        <fullName evidence="7">Phage tail protein</fullName>
    </recommendedName>
</protein>
<dbReference type="PIRSF" id="PIRSF004440">
    <property type="entry name" value="GpP"/>
    <property type="match status" value="1"/>
</dbReference>
<keyword evidence="6" id="KW-1185">Reference proteome</keyword>
<dbReference type="OrthoDB" id="9016931at2"/>
<dbReference type="Pfam" id="PF21929">
    <property type="entry name" value="GpP_4th"/>
    <property type="match status" value="1"/>
</dbReference>
<dbReference type="SUPFAM" id="SSF69279">
    <property type="entry name" value="Phage tail proteins"/>
    <property type="match status" value="2"/>
</dbReference>
<feature type="compositionally biased region" description="Basic residues" evidence="1">
    <location>
        <begin position="351"/>
        <end position="361"/>
    </location>
</feature>
<feature type="region of interest" description="Disordered" evidence="1">
    <location>
        <begin position="331"/>
        <end position="393"/>
    </location>
</feature>
<organism evidence="5 6">
    <name type="scientific">Eikenella halliae</name>
    <dbReference type="NCBI Taxonomy" id="1795832"/>
    <lineage>
        <taxon>Bacteria</taxon>
        <taxon>Pseudomonadati</taxon>
        <taxon>Pseudomonadota</taxon>
        <taxon>Betaproteobacteria</taxon>
        <taxon>Neisseriales</taxon>
        <taxon>Neisseriaceae</taxon>
        <taxon>Eikenella</taxon>
    </lineage>
</organism>
<dbReference type="Proteomes" id="UP000077726">
    <property type="component" value="Unassembled WGS sequence"/>
</dbReference>
<accession>A0A1B6W0H0</accession>
<evidence type="ECO:0000259" key="4">
    <source>
        <dbReference type="Pfam" id="PF22255"/>
    </source>
</evidence>
<dbReference type="InterPro" id="IPR049354">
    <property type="entry name" value="GpP-like_N"/>
</dbReference>
<feature type="domain" description="Baseplate hub protein gp44/GpP-like second" evidence="4">
    <location>
        <begin position="90"/>
        <end position="169"/>
    </location>
</feature>
<dbReference type="EMBL" id="LXSQ01000009">
    <property type="protein sequence ID" value="OAM43900.1"/>
    <property type="molecule type" value="Genomic_DNA"/>
</dbReference>
<sequence>MAIELLVNGVLYGGWTSVSISRSIGTAAGAFNIECTENVGGEAIHWPIRPNDECEVRVAGQVVIKGYIDKTTLDVSDSSHGIAVSGRDKTGDLVDCAAAVKQWRNVSILDLAKELCAPFGIEVVLETEPGKPLAVFKTEPGETVFKALERAAKIAGILLVQARGALVLTHAGAQQAATPLVLGGNIKSGTADYDYSERFSEYTITGQRAGKDNDHGKAAAHVRSAVRDEAIKRHRPFAKSADGQATPEMAQRQAEWEKQVREAKSTQLSCTVAGWTQHDGALWDINQRAQVEAATLAVQGELLISAVEYGYDDSGEITKIELIRPEALLPSPEAAEKANRNTAAKPAAGKGRQRGGKRARQGKGQNAVSGDVLVIKPDAQGNYKPGNFERGKS</sequence>
<dbReference type="Pfam" id="PF22255">
    <property type="entry name" value="Gp44-like_2nd"/>
    <property type="match status" value="1"/>
</dbReference>
<evidence type="ECO:0000256" key="1">
    <source>
        <dbReference type="SAM" id="MobiDB-lite"/>
    </source>
</evidence>
<feature type="domain" description="Baseplate hub protein gp44/GpP-like C-terminal" evidence="3">
    <location>
        <begin position="246"/>
        <end position="330"/>
    </location>
</feature>
<dbReference type="InterPro" id="IPR026276">
    <property type="entry name" value="Baseplate_GpP"/>
</dbReference>
<dbReference type="Gene3D" id="3.30.1920.10">
    <property type="entry name" value="Baseplate protein-like domains - 2 layer sandwich fold"/>
    <property type="match status" value="1"/>
</dbReference>
<dbReference type="Pfam" id="PF21683">
    <property type="entry name" value="GpP-like_1st"/>
    <property type="match status" value="1"/>
</dbReference>
<dbReference type="STRING" id="1795832.A7Q00_03690"/>
<dbReference type="InterPro" id="IPR053982">
    <property type="entry name" value="Gp44/GpP-like_C"/>
</dbReference>
<reference evidence="6" key="1">
    <citation type="submission" date="2016-05" db="EMBL/GenBank/DDBJ databases">
        <title>Draft genome of Corynebacterium afermentans subsp. afermentans LCDC 88199T.</title>
        <authorList>
            <person name="Bernier A.-M."/>
            <person name="Bernard K."/>
        </authorList>
    </citation>
    <scope>NUCLEOTIDE SEQUENCE [LARGE SCALE GENOMIC DNA]</scope>
    <source>
        <strain evidence="6">NML130454</strain>
    </source>
</reference>
<dbReference type="RefSeq" id="WP_064089283.1">
    <property type="nucleotide sequence ID" value="NZ_LXSQ01000009.1"/>
</dbReference>
<evidence type="ECO:0000259" key="3">
    <source>
        <dbReference type="Pfam" id="PF21929"/>
    </source>
</evidence>
<name>A0A1B6W0H0_9NEIS</name>
<evidence type="ECO:0000313" key="6">
    <source>
        <dbReference type="Proteomes" id="UP000077726"/>
    </source>
</evidence>
<comment type="caution">
    <text evidence="5">The sequence shown here is derived from an EMBL/GenBank/DDBJ whole genome shotgun (WGS) entry which is preliminary data.</text>
</comment>
<proteinExistence type="predicted"/>
<evidence type="ECO:0008006" key="7">
    <source>
        <dbReference type="Google" id="ProtNLM"/>
    </source>
</evidence>
<dbReference type="AlphaFoldDB" id="A0A1B6W0H0"/>
<dbReference type="Gene3D" id="3.55.50.10">
    <property type="entry name" value="Baseplate protein-like domains"/>
    <property type="match status" value="1"/>
</dbReference>
<evidence type="ECO:0000313" key="5">
    <source>
        <dbReference type="EMBL" id="OAM43900.1"/>
    </source>
</evidence>
<feature type="domain" description="Baseplate hub protein gp44-like N-terminal" evidence="2">
    <location>
        <begin position="3"/>
        <end position="88"/>
    </location>
</feature>
<gene>
    <name evidence="5" type="ORF">A7Q00_03690</name>
</gene>
<dbReference type="Gene3D" id="2.30.300.10">
    <property type="entry name" value="Baseplate protein-like domain - beta roll fold"/>
    <property type="match status" value="1"/>
</dbReference>